<accession>A0AA39ZZ30</accession>
<dbReference type="RefSeq" id="XP_060291153.1">
    <property type="nucleotide sequence ID" value="XM_060435050.1"/>
</dbReference>
<dbReference type="GeneID" id="85318320"/>
<dbReference type="Proteomes" id="UP001172101">
    <property type="component" value="Unassembled WGS sequence"/>
</dbReference>
<gene>
    <name evidence="1" type="ORF">B0T26DRAFT_442426</name>
</gene>
<comment type="caution">
    <text evidence="1">The sequence shown here is derived from an EMBL/GenBank/DDBJ whole genome shotgun (WGS) entry which is preliminary data.</text>
</comment>
<evidence type="ECO:0000313" key="2">
    <source>
        <dbReference type="Proteomes" id="UP001172101"/>
    </source>
</evidence>
<reference evidence="1" key="1">
    <citation type="submission" date="2023-06" db="EMBL/GenBank/DDBJ databases">
        <title>Genome-scale phylogeny and comparative genomics of the fungal order Sordariales.</title>
        <authorList>
            <consortium name="Lawrence Berkeley National Laboratory"/>
            <person name="Hensen N."/>
            <person name="Bonometti L."/>
            <person name="Westerberg I."/>
            <person name="Brannstrom I.O."/>
            <person name="Guillou S."/>
            <person name="Cros-Aarteil S."/>
            <person name="Calhoun S."/>
            <person name="Haridas S."/>
            <person name="Kuo A."/>
            <person name="Mondo S."/>
            <person name="Pangilinan J."/>
            <person name="Riley R."/>
            <person name="LaButti K."/>
            <person name="Andreopoulos B."/>
            <person name="Lipzen A."/>
            <person name="Chen C."/>
            <person name="Yanf M."/>
            <person name="Daum C."/>
            <person name="Ng V."/>
            <person name="Clum A."/>
            <person name="Steindorff A."/>
            <person name="Ohm R."/>
            <person name="Martin F."/>
            <person name="Silar P."/>
            <person name="Natvig D."/>
            <person name="Lalanne C."/>
            <person name="Gautier V."/>
            <person name="Ament-velasquez S.L."/>
            <person name="Kruys A."/>
            <person name="Hutchinson M.I."/>
            <person name="Powell A.J."/>
            <person name="Barry K."/>
            <person name="Miller A.N."/>
            <person name="Grigoriev I.V."/>
            <person name="Debuchy R."/>
            <person name="Gladieux P."/>
            <person name="Thoren M.H."/>
            <person name="Johannesson H."/>
        </authorList>
    </citation>
    <scope>NUCLEOTIDE SEQUENCE</scope>
    <source>
        <strain evidence="1">SMH2392-1A</strain>
    </source>
</reference>
<evidence type="ECO:0000313" key="1">
    <source>
        <dbReference type="EMBL" id="KAK0706059.1"/>
    </source>
</evidence>
<proteinExistence type="predicted"/>
<protein>
    <submittedName>
        <fullName evidence="1">Uncharacterized protein</fullName>
    </submittedName>
</protein>
<sequence length="123" mass="13853">MQGPILTSLVGLETLQGTLAELVFFPRALTVFQARATGLWPSSRFHGSRWLWVGWLIYAKTKSTTLPCFFFPGQMLPLRRSSTVSVYADHRSRAEVEIFAVQYGSMINTQFAQLPHPSSTLMD</sequence>
<organism evidence="1 2">
    <name type="scientific">Lasiosphaeria miniovina</name>
    <dbReference type="NCBI Taxonomy" id="1954250"/>
    <lineage>
        <taxon>Eukaryota</taxon>
        <taxon>Fungi</taxon>
        <taxon>Dikarya</taxon>
        <taxon>Ascomycota</taxon>
        <taxon>Pezizomycotina</taxon>
        <taxon>Sordariomycetes</taxon>
        <taxon>Sordariomycetidae</taxon>
        <taxon>Sordariales</taxon>
        <taxon>Lasiosphaeriaceae</taxon>
        <taxon>Lasiosphaeria</taxon>
    </lineage>
</organism>
<keyword evidence="2" id="KW-1185">Reference proteome</keyword>
<name>A0AA39ZZ30_9PEZI</name>
<dbReference type="EMBL" id="JAUIRO010000007">
    <property type="protein sequence ID" value="KAK0706059.1"/>
    <property type="molecule type" value="Genomic_DNA"/>
</dbReference>
<dbReference type="AlphaFoldDB" id="A0AA39ZZ30"/>